<dbReference type="InterPro" id="IPR000601">
    <property type="entry name" value="PKD_dom"/>
</dbReference>
<dbReference type="Gene3D" id="2.60.40.10">
    <property type="entry name" value="Immunoglobulins"/>
    <property type="match status" value="2"/>
</dbReference>
<proteinExistence type="predicted"/>
<dbReference type="SMART" id="SM00089">
    <property type="entry name" value="PKD"/>
    <property type="match status" value="2"/>
</dbReference>
<comment type="caution">
    <text evidence="2">The sequence shown here is derived from an EMBL/GenBank/DDBJ whole genome shotgun (WGS) entry which is preliminary data.</text>
</comment>
<feature type="domain" description="PKD" evidence="1">
    <location>
        <begin position="268"/>
        <end position="337"/>
    </location>
</feature>
<evidence type="ECO:0000313" key="2">
    <source>
        <dbReference type="EMBL" id="GGE39434.1"/>
    </source>
</evidence>
<dbReference type="EMBL" id="BMGM01000008">
    <property type="protein sequence ID" value="GGE39434.1"/>
    <property type="molecule type" value="Genomic_DNA"/>
</dbReference>
<feature type="domain" description="PKD" evidence="1">
    <location>
        <begin position="37"/>
        <end position="96"/>
    </location>
</feature>
<protein>
    <recommendedName>
        <fullName evidence="1">PKD domain-containing protein</fullName>
    </recommendedName>
</protein>
<organism evidence="2 3">
    <name type="scientific">Psychroflexus planctonicus</name>
    <dbReference type="NCBI Taxonomy" id="1526575"/>
    <lineage>
        <taxon>Bacteria</taxon>
        <taxon>Pseudomonadati</taxon>
        <taxon>Bacteroidota</taxon>
        <taxon>Flavobacteriia</taxon>
        <taxon>Flavobacteriales</taxon>
        <taxon>Flavobacteriaceae</taxon>
        <taxon>Psychroflexus</taxon>
    </lineage>
</organism>
<evidence type="ECO:0000259" key="1">
    <source>
        <dbReference type="PROSITE" id="PS50093"/>
    </source>
</evidence>
<dbReference type="Pfam" id="PF18911">
    <property type="entry name" value="PKD_4"/>
    <property type="match status" value="2"/>
</dbReference>
<evidence type="ECO:0000313" key="3">
    <source>
        <dbReference type="Proteomes" id="UP000599179"/>
    </source>
</evidence>
<dbReference type="CDD" id="cd00146">
    <property type="entry name" value="PKD"/>
    <property type="match status" value="2"/>
</dbReference>
<dbReference type="SUPFAM" id="SSF49299">
    <property type="entry name" value="PKD domain"/>
    <property type="match status" value="2"/>
</dbReference>
<dbReference type="InterPro" id="IPR013783">
    <property type="entry name" value="Ig-like_fold"/>
</dbReference>
<keyword evidence="3" id="KW-1185">Reference proteome</keyword>
<gene>
    <name evidence="2" type="ORF">GCM10010832_19590</name>
</gene>
<dbReference type="PANTHER" id="PTHR36842">
    <property type="entry name" value="PROTEIN TOLB HOMOLOG"/>
    <property type="match status" value="1"/>
</dbReference>
<reference evidence="3" key="1">
    <citation type="journal article" date="2019" name="Int. J. Syst. Evol. Microbiol.">
        <title>The Global Catalogue of Microorganisms (GCM) 10K type strain sequencing project: providing services to taxonomists for standard genome sequencing and annotation.</title>
        <authorList>
            <consortium name="The Broad Institute Genomics Platform"/>
            <consortium name="The Broad Institute Genome Sequencing Center for Infectious Disease"/>
            <person name="Wu L."/>
            <person name="Ma J."/>
        </authorList>
    </citation>
    <scope>NUCLEOTIDE SEQUENCE [LARGE SCALE GENOMIC DNA]</scope>
    <source>
        <strain evidence="3">CGMCC 1.12931</strain>
    </source>
</reference>
<dbReference type="PROSITE" id="PS50093">
    <property type="entry name" value="PKD"/>
    <property type="match status" value="2"/>
</dbReference>
<dbReference type="Proteomes" id="UP000599179">
    <property type="component" value="Unassembled WGS sequence"/>
</dbReference>
<dbReference type="PANTHER" id="PTHR36842:SF1">
    <property type="entry name" value="PROTEIN TOLB"/>
    <property type="match status" value="1"/>
</dbReference>
<dbReference type="InterPro" id="IPR035986">
    <property type="entry name" value="PKD_dom_sf"/>
</dbReference>
<accession>A0ABQ1SKN7</accession>
<sequence length="519" mass="55993">MVTLLSGCKDDDMAFPAPTVEDAAFTFSIDPNNPNVVSFSATESNNNWYTHWDFGDNSSAEGYETSKVFLRAGDYNVRFKVFTRGGSAESTQTIVINEDFEGPNVLLNGEFNGSDEWTVLPITDGVEVNFPGDKAVWNGGGGGHVGIYQPVHVEANVPYQIDMEVSGDGLTDSWYEVYIGSATPVAGQDYTDGGMRMGLNTWAGCGNEAFEGSLTEISCVGEGNGLVEFNTSGTVYLVIRGGGADYGSGLSLDNASMTPLVPGIEYTPPLFLPNADFTYSVTDDLTVEFTNTSSNADGYTWDFGDGAGTSSDENPTYTYASEGIYTVALSATNNDGSDEILKDIILGESNNLITNGTFTDDSNWTIINQWETNNTNGNVTIEDGVAKWTNNADWAHLAIFQSVELVPGTYQFDMDVDYAGINQVYGEVYLGSDMPVEGTATQGIEYNGDFQVLKAINWWDCGDSYTGSAINSGCPTDENNQGQFEITTEGTYWLLFRCGGQTYGPNGVVIDNMTLVQLN</sequence>
<dbReference type="InterPro" id="IPR022409">
    <property type="entry name" value="PKD/Chitinase_dom"/>
</dbReference>
<name>A0ABQ1SKN7_9FLAO</name>